<dbReference type="InterPro" id="IPR007197">
    <property type="entry name" value="rSAM"/>
</dbReference>
<dbReference type="SFLD" id="SFLDS00029">
    <property type="entry name" value="Radical_SAM"/>
    <property type="match status" value="1"/>
</dbReference>
<evidence type="ECO:0000256" key="8">
    <source>
        <dbReference type="ARBA" id="ARBA00023134"/>
    </source>
</evidence>
<dbReference type="HAMAP" id="MF_01225_B">
    <property type="entry name" value="MoaA_B"/>
    <property type="match status" value="1"/>
</dbReference>
<comment type="similarity">
    <text evidence="12">Belongs to the radical SAM superfamily. MoaA family.</text>
</comment>
<keyword evidence="4 12" id="KW-0479">Metal-binding</keyword>
<keyword evidence="9 12" id="KW-0501">Molybdenum cofactor biosynthesis</keyword>
<evidence type="ECO:0000256" key="1">
    <source>
        <dbReference type="ARBA" id="ARBA00012167"/>
    </source>
</evidence>
<feature type="binding site" evidence="12">
    <location>
        <position position="269"/>
    </location>
    <ligand>
        <name>[4Fe-4S] cluster</name>
        <dbReference type="ChEBI" id="CHEBI:49883"/>
        <label>2</label>
        <note>4Fe-4S-substrate</note>
    </ligand>
</feature>
<evidence type="ECO:0000313" key="14">
    <source>
        <dbReference type="EMBL" id="PWD82208.1"/>
    </source>
</evidence>
<dbReference type="Pfam" id="PF04055">
    <property type="entry name" value="Radical_SAM"/>
    <property type="match status" value="1"/>
</dbReference>
<name>A0A2U2AHS4_9GAMM</name>
<keyword evidence="2 12" id="KW-0004">4Fe-4S</keyword>
<feature type="binding site" evidence="12">
    <location>
        <position position="156"/>
    </location>
    <ligand>
        <name>GTP</name>
        <dbReference type="ChEBI" id="CHEBI:37565"/>
    </ligand>
</feature>
<evidence type="ECO:0000259" key="13">
    <source>
        <dbReference type="PROSITE" id="PS51918"/>
    </source>
</evidence>
<evidence type="ECO:0000256" key="3">
    <source>
        <dbReference type="ARBA" id="ARBA00022691"/>
    </source>
</evidence>
<dbReference type="SUPFAM" id="SSF102114">
    <property type="entry name" value="Radical SAM enzymes"/>
    <property type="match status" value="1"/>
</dbReference>
<dbReference type="GO" id="GO:0046872">
    <property type="term" value="F:metal ion binding"/>
    <property type="evidence" value="ECO:0007669"/>
    <property type="project" value="UniProtKB-KW"/>
</dbReference>
<feature type="binding site" evidence="12">
    <location>
        <position position="68"/>
    </location>
    <ligand>
        <name>S-adenosyl-L-methionine</name>
        <dbReference type="ChEBI" id="CHEBI:59789"/>
    </ligand>
</feature>
<comment type="catalytic activity">
    <reaction evidence="11 12">
        <text>GTP + AH2 + S-adenosyl-L-methionine = (8S)-3',8-cyclo-7,8-dihydroguanosine 5'-triphosphate + 5'-deoxyadenosine + L-methionine + A + H(+)</text>
        <dbReference type="Rhea" id="RHEA:49576"/>
        <dbReference type="ChEBI" id="CHEBI:13193"/>
        <dbReference type="ChEBI" id="CHEBI:15378"/>
        <dbReference type="ChEBI" id="CHEBI:17319"/>
        <dbReference type="ChEBI" id="CHEBI:17499"/>
        <dbReference type="ChEBI" id="CHEBI:37565"/>
        <dbReference type="ChEBI" id="CHEBI:57844"/>
        <dbReference type="ChEBI" id="CHEBI:59789"/>
        <dbReference type="ChEBI" id="CHEBI:131766"/>
        <dbReference type="EC" id="4.1.99.22"/>
    </reaction>
</comment>
<dbReference type="PROSITE" id="PS01305">
    <property type="entry name" value="MOAA_NIFB_PQQE"/>
    <property type="match status" value="1"/>
</dbReference>
<feature type="binding site" evidence="12">
    <location>
        <position position="27"/>
    </location>
    <ligand>
        <name>S-adenosyl-L-methionine</name>
        <dbReference type="ChEBI" id="CHEBI:59789"/>
    </ligand>
</feature>
<dbReference type="SMART" id="SM00729">
    <property type="entry name" value="Elp3"/>
    <property type="match status" value="1"/>
</dbReference>
<dbReference type="CDD" id="cd21117">
    <property type="entry name" value="Twitch_MoaA"/>
    <property type="match status" value="1"/>
</dbReference>
<feature type="binding site" evidence="12">
    <location>
        <position position="64"/>
    </location>
    <ligand>
        <name>GTP</name>
        <dbReference type="ChEBI" id="CHEBI:37565"/>
    </ligand>
</feature>
<keyword evidence="6 12" id="KW-0408">Iron</keyword>
<evidence type="ECO:0000256" key="6">
    <source>
        <dbReference type="ARBA" id="ARBA00023004"/>
    </source>
</evidence>
<evidence type="ECO:0000256" key="4">
    <source>
        <dbReference type="ARBA" id="ARBA00022723"/>
    </source>
</evidence>
<dbReference type="SFLD" id="SFLDG01383">
    <property type="entry name" value="cyclic_pyranopterin_phosphate"/>
    <property type="match status" value="1"/>
</dbReference>
<dbReference type="Gene3D" id="3.20.20.70">
    <property type="entry name" value="Aldolase class I"/>
    <property type="match status" value="1"/>
</dbReference>
<reference evidence="14 15" key="1">
    <citation type="journal article" date="2018" name="Genome Announc.">
        <title>Ignatzschineria cameli sp. nov., isolated from necrotic foot tissue of dromedaries (Camelus dromedarius) and associated maggots (Wohlfahrtia species) in Dubai.</title>
        <authorList>
            <person name="Tsang C.C."/>
            <person name="Tang J.Y."/>
            <person name="Fong J.Y."/>
            <person name="Kinne J."/>
            <person name="Lee H.H."/>
            <person name="Joseph M."/>
            <person name="Jose S."/>
            <person name="Schuster R.K."/>
            <person name="Tang Y."/>
            <person name="Sivakumar S."/>
            <person name="Chen J.H."/>
            <person name="Teng J.L."/>
            <person name="Lau S.K."/>
            <person name="Wernery U."/>
            <person name="Woo P.C."/>
        </authorList>
    </citation>
    <scope>NUCLEOTIDE SEQUENCE [LARGE SCALE GENOMIC DNA]</scope>
    <source>
        <strain evidence="14 15">KCTC 22643</strain>
    </source>
</reference>
<dbReference type="Pfam" id="PF06463">
    <property type="entry name" value="Mob_synth_C"/>
    <property type="match status" value="1"/>
</dbReference>
<dbReference type="GO" id="GO:0051539">
    <property type="term" value="F:4 iron, 4 sulfur cluster binding"/>
    <property type="evidence" value="ECO:0007669"/>
    <property type="project" value="UniProtKB-UniRule"/>
</dbReference>
<organism evidence="14 15">
    <name type="scientific">Ignatzschineria indica</name>
    <dbReference type="NCBI Taxonomy" id="472583"/>
    <lineage>
        <taxon>Bacteria</taxon>
        <taxon>Pseudomonadati</taxon>
        <taxon>Pseudomonadota</taxon>
        <taxon>Gammaproteobacteria</taxon>
        <taxon>Cardiobacteriales</taxon>
        <taxon>Ignatzschineriaceae</taxon>
        <taxon>Ignatzschineria</taxon>
    </lineage>
</organism>
<feature type="binding site" evidence="12">
    <location>
        <position position="119"/>
    </location>
    <ligand>
        <name>S-adenosyl-L-methionine</name>
        <dbReference type="ChEBI" id="CHEBI:59789"/>
    </ligand>
</feature>
<proteinExistence type="inferred from homology"/>
<keyword evidence="10 12" id="KW-0456">Lyase</keyword>
<evidence type="ECO:0000256" key="11">
    <source>
        <dbReference type="ARBA" id="ARBA00048697"/>
    </source>
</evidence>
<feature type="binding site" evidence="12">
    <location>
        <position position="255"/>
    </location>
    <ligand>
        <name>[4Fe-4S] cluster</name>
        <dbReference type="ChEBI" id="CHEBI:49883"/>
        <label>2</label>
        <note>4Fe-4S-substrate</note>
    </ligand>
</feature>
<dbReference type="InterPro" id="IPR010505">
    <property type="entry name" value="MoaA_twitch"/>
</dbReference>
<dbReference type="AlphaFoldDB" id="A0A2U2AHS4"/>
<feature type="binding site" evidence="12">
    <location>
        <begin position="257"/>
        <end position="259"/>
    </location>
    <ligand>
        <name>GTP</name>
        <dbReference type="ChEBI" id="CHEBI:37565"/>
    </ligand>
</feature>
<comment type="pathway">
    <text evidence="12">Cofactor biosynthesis; molybdopterin biosynthesis.</text>
</comment>
<protein>
    <recommendedName>
        <fullName evidence="1 12">GTP 3',8-cyclase</fullName>
        <ecNumber evidence="1 12">4.1.99.22</ecNumber>
    </recommendedName>
    <alternativeName>
        <fullName evidence="12">Molybdenum cofactor biosynthesis protein A</fullName>
    </alternativeName>
</protein>
<dbReference type="EC" id="4.1.99.22" evidence="1 12"/>
<dbReference type="InterPro" id="IPR013785">
    <property type="entry name" value="Aldolase_TIM"/>
</dbReference>
<dbReference type="GO" id="GO:1904047">
    <property type="term" value="F:S-adenosyl-L-methionine binding"/>
    <property type="evidence" value="ECO:0007669"/>
    <property type="project" value="UniProtKB-UniRule"/>
</dbReference>
<keyword evidence="5 12" id="KW-0547">Nucleotide-binding</keyword>
<dbReference type="RefSeq" id="WP_109236900.1">
    <property type="nucleotide sequence ID" value="NZ_BMXZ01000008.1"/>
</dbReference>
<dbReference type="UniPathway" id="UPA00344"/>
<dbReference type="NCBIfam" id="NF001199">
    <property type="entry name" value="PRK00164.2-1"/>
    <property type="match status" value="1"/>
</dbReference>
<dbReference type="PROSITE" id="PS51918">
    <property type="entry name" value="RADICAL_SAM"/>
    <property type="match status" value="1"/>
</dbReference>
<accession>A0A2U2AHS4</accession>
<dbReference type="SFLD" id="SFLDG01067">
    <property type="entry name" value="SPASM/twitch_domain_containing"/>
    <property type="match status" value="1"/>
</dbReference>
<dbReference type="CDD" id="cd01335">
    <property type="entry name" value="Radical_SAM"/>
    <property type="match status" value="1"/>
</dbReference>
<dbReference type="GO" id="GO:0061799">
    <property type="term" value="F:cyclic pyranopterin monophosphate synthase activity"/>
    <property type="evidence" value="ECO:0007669"/>
    <property type="project" value="TreeGrafter"/>
</dbReference>
<evidence type="ECO:0000256" key="2">
    <source>
        <dbReference type="ARBA" id="ARBA00022485"/>
    </source>
</evidence>
<evidence type="ECO:0000313" key="15">
    <source>
        <dbReference type="Proteomes" id="UP000244948"/>
    </source>
</evidence>
<dbReference type="InterPro" id="IPR013483">
    <property type="entry name" value="MoaA"/>
</dbReference>
<comment type="cofactor">
    <cofactor evidence="12">
        <name>[4Fe-4S] cluster</name>
        <dbReference type="ChEBI" id="CHEBI:49883"/>
    </cofactor>
    <text evidence="12">Binds 2 [4Fe-4S] clusters. Binds 1 [4Fe-4S] cluster coordinated with 3 cysteines and an exchangeable S-adenosyl-L-methionine and 1 [4Fe-4S] cluster coordinated with 3 cysteines and the GTP-derived substrate.</text>
</comment>
<dbReference type="Proteomes" id="UP000244948">
    <property type="component" value="Unassembled WGS sequence"/>
</dbReference>
<feature type="binding site" evidence="12">
    <location>
        <position position="95"/>
    </location>
    <ligand>
        <name>GTP</name>
        <dbReference type="ChEBI" id="CHEBI:37565"/>
    </ligand>
</feature>
<feature type="binding site" evidence="12">
    <location>
        <position position="25"/>
    </location>
    <ligand>
        <name>[4Fe-4S] cluster</name>
        <dbReference type="ChEBI" id="CHEBI:49883"/>
        <label>1</label>
        <note>4Fe-4S-S-AdoMet</note>
    </ligand>
</feature>
<dbReference type="GO" id="GO:0061798">
    <property type="term" value="F:GTP 3',8'-cyclase activity"/>
    <property type="evidence" value="ECO:0007669"/>
    <property type="project" value="UniProtKB-UniRule"/>
</dbReference>
<keyword evidence="8 12" id="KW-0342">GTP-binding</keyword>
<sequence length="324" mass="36534">MLIDQFGRKIDYVRISVTDRCDLRCTYCIPKGFKGFEVNKNWLTFDEIIRVVKAFSAMGTDHYRITGGEPLLRKDVTELIARMKEIPTIKDLSMTTNATQLERLAKPLKEAGLDRLNISLDSLNPLTVHQITGNDCIDKVKRGIFAAIDAGFKMIKINMVPMIGINDQDIDKMIQFCIDNGLVLRLIEAMPMGITGQSTEGKDLTKLLETLKAKYGLVDAPQKLGQGPARYYQSPDGSFTFGLITPLSQHFCDSCNRVRLAVDGTLYMCLGQEEAYPLREMLRDHCSDEELQKAIREAIDLKPQKHEFRTDATKIKRIMSMTGG</sequence>
<dbReference type="InterPro" id="IPR050105">
    <property type="entry name" value="MoCo_biosynth_MoaA/MoaC"/>
</dbReference>
<feature type="binding site" evidence="12">
    <location>
        <position position="190"/>
    </location>
    <ligand>
        <name>S-adenosyl-L-methionine</name>
        <dbReference type="ChEBI" id="CHEBI:59789"/>
    </ligand>
</feature>
<evidence type="ECO:0000256" key="10">
    <source>
        <dbReference type="ARBA" id="ARBA00023239"/>
    </source>
</evidence>
<dbReference type="NCBIfam" id="TIGR02666">
    <property type="entry name" value="moaA"/>
    <property type="match status" value="1"/>
</dbReference>
<feature type="domain" description="Radical SAM core" evidence="13">
    <location>
        <begin position="5"/>
        <end position="228"/>
    </location>
</feature>
<dbReference type="GO" id="GO:0006777">
    <property type="term" value="P:Mo-molybdopterin cofactor biosynthetic process"/>
    <property type="evidence" value="ECO:0007669"/>
    <property type="project" value="UniProtKB-UniRule"/>
</dbReference>
<dbReference type="GO" id="GO:0005525">
    <property type="term" value="F:GTP binding"/>
    <property type="evidence" value="ECO:0007669"/>
    <property type="project" value="UniProtKB-UniRule"/>
</dbReference>
<dbReference type="SFLD" id="SFLDG01386">
    <property type="entry name" value="main_SPASM_domain-containing"/>
    <property type="match status" value="1"/>
</dbReference>
<dbReference type="PANTHER" id="PTHR22960:SF0">
    <property type="entry name" value="MOLYBDENUM COFACTOR BIOSYNTHESIS PROTEIN 1"/>
    <property type="match status" value="1"/>
</dbReference>
<dbReference type="InterPro" id="IPR000385">
    <property type="entry name" value="MoaA_NifB_PqqE_Fe-S-bd_CS"/>
</dbReference>
<feature type="binding site" evidence="12">
    <location>
        <position position="252"/>
    </location>
    <ligand>
        <name>[4Fe-4S] cluster</name>
        <dbReference type="ChEBI" id="CHEBI:49883"/>
        <label>2</label>
        <note>4Fe-4S-substrate</note>
    </ligand>
</feature>
<keyword evidence="7 12" id="KW-0411">Iron-sulfur</keyword>
<comment type="subunit">
    <text evidence="12">Monomer and homodimer.</text>
</comment>
<evidence type="ECO:0000256" key="5">
    <source>
        <dbReference type="ARBA" id="ARBA00022741"/>
    </source>
</evidence>
<gene>
    <name evidence="12 14" type="primary">moaA</name>
    <name evidence="14" type="ORF">DC082_10360</name>
</gene>
<evidence type="ECO:0000256" key="9">
    <source>
        <dbReference type="ARBA" id="ARBA00023150"/>
    </source>
</evidence>
<evidence type="ECO:0000256" key="7">
    <source>
        <dbReference type="ARBA" id="ARBA00023014"/>
    </source>
</evidence>
<dbReference type="PANTHER" id="PTHR22960">
    <property type="entry name" value="MOLYBDOPTERIN COFACTOR SYNTHESIS PROTEIN A"/>
    <property type="match status" value="1"/>
</dbReference>
<comment type="caution">
    <text evidence="14">The sequence shown here is derived from an EMBL/GenBank/DDBJ whole genome shotgun (WGS) entry which is preliminary data.</text>
</comment>
<keyword evidence="3 12" id="KW-0949">S-adenosyl-L-methionine</keyword>
<dbReference type="InterPro" id="IPR040064">
    <property type="entry name" value="MoaA-like"/>
</dbReference>
<comment type="function">
    <text evidence="12">Catalyzes the cyclization of GTP to (8S)-3',8-cyclo-7,8-dihydroguanosine 5'-triphosphate.</text>
</comment>
<feature type="binding site" evidence="12">
    <location>
        <position position="21"/>
    </location>
    <ligand>
        <name>[4Fe-4S] cluster</name>
        <dbReference type="ChEBI" id="CHEBI:49883"/>
        <label>1</label>
        <note>4Fe-4S-S-AdoMet</note>
    </ligand>
</feature>
<keyword evidence="15" id="KW-1185">Reference proteome</keyword>
<feature type="binding site" evidence="12">
    <location>
        <position position="14"/>
    </location>
    <ligand>
        <name>GTP</name>
        <dbReference type="ChEBI" id="CHEBI:37565"/>
    </ligand>
</feature>
<evidence type="ECO:0000256" key="12">
    <source>
        <dbReference type="HAMAP-Rule" id="MF_01225"/>
    </source>
</evidence>
<dbReference type="InterPro" id="IPR006638">
    <property type="entry name" value="Elp3/MiaA/NifB-like_rSAM"/>
</dbReference>
<dbReference type="InterPro" id="IPR058240">
    <property type="entry name" value="rSAM_sf"/>
</dbReference>
<feature type="binding site" evidence="12">
    <location>
        <position position="28"/>
    </location>
    <ligand>
        <name>[4Fe-4S] cluster</name>
        <dbReference type="ChEBI" id="CHEBI:49883"/>
        <label>1</label>
        <note>4Fe-4S-S-AdoMet</note>
    </ligand>
</feature>
<dbReference type="EMBL" id="QEWR01000009">
    <property type="protein sequence ID" value="PWD82208.1"/>
    <property type="molecule type" value="Genomic_DNA"/>
</dbReference>